<reference evidence="9 10" key="1">
    <citation type="journal article" date="2018" name="Front. Microbiol.">
        <title>Discovery of Phloeophagus Beetles as a Source of Pseudomonas Strains That Produce Potentially New Bioactive Substances and Description of Pseudomonas bohemica sp. nov.</title>
        <authorList>
            <person name="Saati-Santamaria Z."/>
            <person name="Lopez-Mondejar R."/>
            <person name="Jimenez-Gomez A."/>
            <person name="Diez-Mendez A."/>
            <person name="Vetrovsky T."/>
            <person name="Igual J.M."/>
            <person name="Velazquez E."/>
            <person name="Kolarik M."/>
            <person name="Rivas R."/>
            <person name="Garcia-Fraile P."/>
        </authorList>
    </citation>
    <scope>NUCLEOTIDE SEQUENCE [LARGE SCALE GENOMIC DNA]</scope>
    <source>
        <strain evidence="9 10">A2-NA12</strain>
    </source>
</reference>
<dbReference type="InterPro" id="IPR003474">
    <property type="entry name" value="Glcn_transporter"/>
</dbReference>
<dbReference type="RefSeq" id="WP_220702284.1">
    <property type="nucleotide sequence ID" value="NZ_PEGA01000003.1"/>
</dbReference>
<feature type="non-terminal residue" evidence="9">
    <location>
        <position position="1"/>
    </location>
</feature>
<keyword evidence="4 8" id="KW-0812">Transmembrane</keyword>
<feature type="transmembrane region" description="Helical" evidence="8">
    <location>
        <begin position="174"/>
        <end position="197"/>
    </location>
</feature>
<feature type="transmembrane region" description="Helical" evidence="8">
    <location>
        <begin position="204"/>
        <end position="223"/>
    </location>
</feature>
<dbReference type="Proteomes" id="UP000282672">
    <property type="component" value="Unassembled WGS sequence"/>
</dbReference>
<organism evidence="9 10">
    <name type="scientific">Pseudomonas prosekii</name>
    <dbReference type="NCBI Taxonomy" id="1148509"/>
    <lineage>
        <taxon>Bacteria</taxon>
        <taxon>Pseudomonadati</taxon>
        <taxon>Pseudomonadota</taxon>
        <taxon>Gammaproteobacteria</taxon>
        <taxon>Pseudomonadales</taxon>
        <taxon>Pseudomonadaceae</taxon>
        <taxon>Pseudomonas</taxon>
    </lineage>
</organism>
<feature type="transmembrane region" description="Helical" evidence="8">
    <location>
        <begin position="22"/>
        <end position="45"/>
    </location>
</feature>
<evidence type="ECO:0000256" key="5">
    <source>
        <dbReference type="ARBA" id="ARBA00022989"/>
    </source>
</evidence>
<evidence type="ECO:0000256" key="4">
    <source>
        <dbReference type="ARBA" id="ARBA00022692"/>
    </source>
</evidence>
<evidence type="ECO:0000256" key="1">
    <source>
        <dbReference type="ARBA" id="ARBA00004651"/>
    </source>
</evidence>
<feature type="transmembrane region" description="Helical" evidence="8">
    <location>
        <begin position="264"/>
        <end position="288"/>
    </location>
</feature>
<evidence type="ECO:0000313" key="9">
    <source>
        <dbReference type="EMBL" id="RLU13720.1"/>
    </source>
</evidence>
<keyword evidence="6 8" id="KW-0472">Membrane</keyword>
<dbReference type="PANTHER" id="PTHR30354">
    <property type="entry name" value="GNT FAMILY GLUCONATE TRANSPORTER"/>
    <property type="match status" value="1"/>
</dbReference>
<sequence length="289" mass="30355">VPPHPGPLLAIGVFGADIGKTILYGLIVALPTAIIAGPIFGTFIAKHIPGHANQELVDQLAREPQATTLPSFSITLITVLLPVFLMLLKTFADVALPEGHFFRAWMDMIGHPISALLLALLLSLYTFGYRQGMGSNKILKLLDASLAPTAAIILIIGAGGGFKQMLVTSGVGDVIGHMAVNAQISPILLAWLVAAVIRVATGSATVATITGAGIVVPVVGMIPGVNRELLVLATGAGSLVLSHVNDAGFWLVKQYFNMTVVETFKTWTAMETILSVVALGFILLLSMFV</sequence>
<feature type="transmembrane region" description="Helical" evidence="8">
    <location>
        <begin position="66"/>
        <end position="88"/>
    </location>
</feature>
<gene>
    <name evidence="9" type="ORF">CS076_03900</name>
</gene>
<accession>A0A3L8D072</accession>
<dbReference type="GO" id="GO:0005886">
    <property type="term" value="C:plasma membrane"/>
    <property type="evidence" value="ECO:0007669"/>
    <property type="project" value="UniProtKB-SubCell"/>
</dbReference>
<comment type="caution">
    <text evidence="9">The sequence shown here is derived from an EMBL/GenBank/DDBJ whole genome shotgun (WGS) entry which is preliminary data.</text>
</comment>
<evidence type="ECO:0000256" key="3">
    <source>
        <dbReference type="ARBA" id="ARBA00022475"/>
    </source>
</evidence>
<dbReference type="NCBIfam" id="TIGR00791">
    <property type="entry name" value="gntP"/>
    <property type="match status" value="1"/>
</dbReference>
<dbReference type="Pfam" id="PF02447">
    <property type="entry name" value="GntP_permease"/>
    <property type="match status" value="1"/>
</dbReference>
<proteinExistence type="inferred from homology"/>
<feature type="transmembrane region" description="Helical" evidence="8">
    <location>
        <begin position="141"/>
        <end position="162"/>
    </location>
</feature>
<keyword evidence="5 8" id="KW-1133">Transmembrane helix</keyword>
<comment type="similarity">
    <text evidence="7">Belongs to the GntP permease family.</text>
</comment>
<evidence type="ECO:0000256" key="6">
    <source>
        <dbReference type="ARBA" id="ARBA00023136"/>
    </source>
</evidence>
<dbReference type="AlphaFoldDB" id="A0A3L8D072"/>
<dbReference type="PANTHER" id="PTHR30354:SF22">
    <property type="entry name" value="HIGH-AFFINITY GLUCONATE TRANSPORTER"/>
    <property type="match status" value="1"/>
</dbReference>
<keyword evidence="3" id="KW-1003">Cell membrane</keyword>
<evidence type="ECO:0000256" key="7">
    <source>
        <dbReference type="ARBA" id="ARBA00049663"/>
    </source>
</evidence>
<keyword evidence="2" id="KW-0813">Transport</keyword>
<name>A0A3L8D072_9PSED</name>
<evidence type="ECO:0000256" key="8">
    <source>
        <dbReference type="SAM" id="Phobius"/>
    </source>
</evidence>
<evidence type="ECO:0000313" key="10">
    <source>
        <dbReference type="Proteomes" id="UP000282672"/>
    </source>
</evidence>
<protein>
    <submittedName>
        <fullName evidence="9">Permease DsdX</fullName>
    </submittedName>
</protein>
<feature type="transmembrane region" description="Helical" evidence="8">
    <location>
        <begin position="108"/>
        <end position="129"/>
    </location>
</feature>
<comment type="subcellular location">
    <subcellularLocation>
        <location evidence="1">Cell membrane</location>
        <topology evidence="1">Multi-pass membrane protein</topology>
    </subcellularLocation>
</comment>
<dbReference type="GO" id="GO:0015128">
    <property type="term" value="F:gluconate transmembrane transporter activity"/>
    <property type="evidence" value="ECO:0007669"/>
    <property type="project" value="InterPro"/>
</dbReference>
<dbReference type="EMBL" id="PEGA01000003">
    <property type="protein sequence ID" value="RLU13720.1"/>
    <property type="molecule type" value="Genomic_DNA"/>
</dbReference>
<evidence type="ECO:0000256" key="2">
    <source>
        <dbReference type="ARBA" id="ARBA00022448"/>
    </source>
</evidence>